<protein>
    <submittedName>
        <fullName evidence="1">Uncharacterized protein</fullName>
    </submittedName>
</protein>
<comment type="caution">
    <text evidence="1">The sequence shown here is derived from an EMBL/GenBank/DDBJ whole genome shotgun (WGS) entry which is preliminary data.</text>
</comment>
<feature type="non-terminal residue" evidence="1">
    <location>
        <position position="1"/>
    </location>
</feature>
<organism evidence="1 2">
    <name type="scientific">Polyplax serrata</name>
    <name type="common">Common mouse louse</name>
    <dbReference type="NCBI Taxonomy" id="468196"/>
    <lineage>
        <taxon>Eukaryota</taxon>
        <taxon>Metazoa</taxon>
        <taxon>Ecdysozoa</taxon>
        <taxon>Arthropoda</taxon>
        <taxon>Hexapoda</taxon>
        <taxon>Insecta</taxon>
        <taxon>Pterygota</taxon>
        <taxon>Neoptera</taxon>
        <taxon>Paraneoptera</taxon>
        <taxon>Psocodea</taxon>
        <taxon>Troctomorpha</taxon>
        <taxon>Phthiraptera</taxon>
        <taxon>Anoplura</taxon>
        <taxon>Polyplacidae</taxon>
        <taxon>Polyplax</taxon>
    </lineage>
</organism>
<dbReference type="AlphaFoldDB" id="A0AAN8S7Q8"/>
<sequence length="64" mass="7446">RQLCVYAGRPTTFSFNSSKYLHTNEGISFSQCTKQGQDSHKRNPIKNFTNLTPLRQDTFYENDN</sequence>
<dbReference type="EMBL" id="JAWJWE010000003">
    <property type="protein sequence ID" value="KAK6638957.1"/>
    <property type="molecule type" value="Genomic_DNA"/>
</dbReference>
<proteinExistence type="predicted"/>
<accession>A0AAN8S7Q8</accession>
<dbReference type="Proteomes" id="UP001372834">
    <property type="component" value="Unassembled WGS sequence"/>
</dbReference>
<evidence type="ECO:0000313" key="1">
    <source>
        <dbReference type="EMBL" id="KAK6638957.1"/>
    </source>
</evidence>
<evidence type="ECO:0000313" key="2">
    <source>
        <dbReference type="Proteomes" id="UP001372834"/>
    </source>
</evidence>
<reference evidence="1 2" key="1">
    <citation type="submission" date="2023-10" db="EMBL/GenBank/DDBJ databases">
        <title>Genomes of two closely related lineages of the louse Polyplax serrata with different host specificities.</title>
        <authorList>
            <person name="Martinu J."/>
            <person name="Tarabai H."/>
            <person name="Stefka J."/>
            <person name="Hypsa V."/>
        </authorList>
    </citation>
    <scope>NUCLEOTIDE SEQUENCE [LARGE SCALE GENOMIC DNA]</scope>
    <source>
        <strain evidence="1">HR10_N</strain>
    </source>
</reference>
<name>A0AAN8S7Q8_POLSC</name>
<gene>
    <name evidence="1" type="ORF">RUM43_007227</name>
</gene>